<dbReference type="Pfam" id="PF12802">
    <property type="entry name" value="MarR_2"/>
    <property type="match status" value="1"/>
</dbReference>
<dbReference type="KEGG" id="gom:D7316_03927"/>
<dbReference type="InterPro" id="IPR000835">
    <property type="entry name" value="HTH_MarR-typ"/>
</dbReference>
<evidence type="ECO:0000313" key="2">
    <source>
        <dbReference type="EMBL" id="AZG47319.1"/>
    </source>
</evidence>
<reference evidence="2 3" key="1">
    <citation type="submission" date="2018-11" db="EMBL/GenBank/DDBJ databases">
        <title>Gordonia insulae sp. nov., isolated from an island soil.</title>
        <authorList>
            <person name="Kim Y.S."/>
            <person name="Kim S.B."/>
        </authorList>
    </citation>
    <scope>NUCLEOTIDE SEQUENCE [LARGE SCALE GENOMIC DNA]</scope>
    <source>
        <strain evidence="2 3">MMS17-SY073</strain>
    </source>
</reference>
<organism evidence="2 3">
    <name type="scientific">Gordonia insulae</name>
    <dbReference type="NCBI Taxonomy" id="2420509"/>
    <lineage>
        <taxon>Bacteria</taxon>
        <taxon>Bacillati</taxon>
        <taxon>Actinomycetota</taxon>
        <taxon>Actinomycetes</taxon>
        <taxon>Mycobacteriales</taxon>
        <taxon>Gordoniaceae</taxon>
        <taxon>Gordonia</taxon>
    </lineage>
</organism>
<dbReference type="CDD" id="cd00090">
    <property type="entry name" value="HTH_ARSR"/>
    <property type="match status" value="1"/>
</dbReference>
<dbReference type="GO" id="GO:0003700">
    <property type="term" value="F:DNA-binding transcription factor activity"/>
    <property type="evidence" value="ECO:0007669"/>
    <property type="project" value="InterPro"/>
</dbReference>
<sequence length="180" mass="19413">MDGVDVIVSHWAVARPELDVSALKVFGRLHRSFLVYRARIASTFEEHNITESGFDVLACLRRAVPDHRLTAGQLAEQTLVTTGGLSLRVKRLEDAGLVTRAKDAHDARVVYVELTPEGAALVDRIADEHFAKLQTMLAGLSEDEAVELAQLLGTLERSARSAMLGDGLDPGESDPITAGG</sequence>
<dbReference type="PANTHER" id="PTHR33164">
    <property type="entry name" value="TRANSCRIPTIONAL REGULATOR, MARR FAMILY"/>
    <property type="match status" value="1"/>
</dbReference>
<dbReference type="GO" id="GO:0006950">
    <property type="term" value="P:response to stress"/>
    <property type="evidence" value="ECO:0007669"/>
    <property type="project" value="TreeGrafter"/>
</dbReference>
<dbReference type="RefSeq" id="WP_124709701.1">
    <property type="nucleotide sequence ID" value="NZ_CP033972.1"/>
</dbReference>
<keyword evidence="3" id="KW-1185">Reference proteome</keyword>
<feature type="domain" description="HTH marR-type" evidence="1">
    <location>
        <begin position="22"/>
        <end position="157"/>
    </location>
</feature>
<dbReference type="AlphaFoldDB" id="A0A3G8JS02"/>
<dbReference type="OrthoDB" id="3237509at2"/>
<dbReference type="EMBL" id="CP033972">
    <property type="protein sequence ID" value="AZG47319.1"/>
    <property type="molecule type" value="Genomic_DNA"/>
</dbReference>
<dbReference type="InterPro" id="IPR039422">
    <property type="entry name" value="MarR/SlyA-like"/>
</dbReference>
<evidence type="ECO:0000313" key="3">
    <source>
        <dbReference type="Proteomes" id="UP000271469"/>
    </source>
</evidence>
<accession>A0A3G8JS02</accession>
<dbReference type="PROSITE" id="PS50995">
    <property type="entry name" value="HTH_MARR_2"/>
    <property type="match status" value="1"/>
</dbReference>
<dbReference type="SMART" id="SM00347">
    <property type="entry name" value="HTH_MARR"/>
    <property type="match status" value="1"/>
</dbReference>
<proteinExistence type="predicted"/>
<dbReference type="Gene3D" id="1.10.10.10">
    <property type="entry name" value="Winged helix-like DNA-binding domain superfamily/Winged helix DNA-binding domain"/>
    <property type="match status" value="1"/>
</dbReference>
<dbReference type="InterPro" id="IPR011991">
    <property type="entry name" value="ArsR-like_HTH"/>
</dbReference>
<dbReference type="InterPro" id="IPR036390">
    <property type="entry name" value="WH_DNA-bd_sf"/>
</dbReference>
<name>A0A3G8JS02_9ACTN</name>
<evidence type="ECO:0000259" key="1">
    <source>
        <dbReference type="PROSITE" id="PS50995"/>
    </source>
</evidence>
<dbReference type="SUPFAM" id="SSF46785">
    <property type="entry name" value="Winged helix' DNA-binding domain"/>
    <property type="match status" value="1"/>
</dbReference>
<protein>
    <submittedName>
        <fullName evidence="2">Transcriptional regulator SlyA</fullName>
    </submittedName>
</protein>
<dbReference type="InterPro" id="IPR036388">
    <property type="entry name" value="WH-like_DNA-bd_sf"/>
</dbReference>
<dbReference type="PANTHER" id="PTHR33164:SF104">
    <property type="entry name" value="TRANSCRIPTIONAL REGULATORY PROTEIN"/>
    <property type="match status" value="1"/>
</dbReference>
<dbReference type="PRINTS" id="PR00598">
    <property type="entry name" value="HTHMARR"/>
</dbReference>
<dbReference type="Proteomes" id="UP000271469">
    <property type="component" value="Chromosome"/>
</dbReference>
<gene>
    <name evidence="2" type="primary">slyA_4</name>
    <name evidence="2" type="ORF">D7316_03927</name>
</gene>